<feature type="transmembrane region" description="Helical" evidence="5">
    <location>
        <begin position="175"/>
        <end position="196"/>
    </location>
</feature>
<comment type="subcellular location">
    <subcellularLocation>
        <location evidence="1">Membrane</location>
        <topology evidence="1">Multi-pass membrane protein</topology>
    </subcellularLocation>
</comment>
<keyword evidence="3 5" id="KW-1133">Transmembrane helix</keyword>
<evidence type="ECO:0000256" key="2">
    <source>
        <dbReference type="ARBA" id="ARBA00022692"/>
    </source>
</evidence>
<feature type="transmembrane region" description="Helical" evidence="5">
    <location>
        <begin position="259"/>
        <end position="280"/>
    </location>
</feature>
<accession>A0A380KYP0</accession>
<dbReference type="STRING" id="1123307.GCA_000380065_01594"/>
<dbReference type="InterPro" id="IPR051784">
    <property type="entry name" value="Nod_factor_ABC_transporter"/>
</dbReference>
<name>A0A380KYP0_9STRE</name>
<feature type="transmembrane region" description="Helical" evidence="5">
    <location>
        <begin position="105"/>
        <end position="130"/>
    </location>
</feature>
<keyword evidence="8" id="KW-1185">Reference proteome</keyword>
<feature type="transmembrane region" description="Helical" evidence="5">
    <location>
        <begin position="136"/>
        <end position="163"/>
    </location>
</feature>
<evidence type="ECO:0000256" key="4">
    <source>
        <dbReference type="ARBA" id="ARBA00023136"/>
    </source>
</evidence>
<evidence type="ECO:0000313" key="8">
    <source>
        <dbReference type="Proteomes" id="UP000254634"/>
    </source>
</evidence>
<evidence type="ECO:0000313" key="7">
    <source>
        <dbReference type="EMBL" id="SUN76247.1"/>
    </source>
</evidence>
<feature type="domain" description="ABC-2 type transporter transmembrane" evidence="6">
    <location>
        <begin position="3"/>
        <end position="220"/>
    </location>
</feature>
<dbReference type="EMBL" id="UHFR01000005">
    <property type="protein sequence ID" value="SUN76247.1"/>
    <property type="molecule type" value="Genomic_DNA"/>
</dbReference>
<evidence type="ECO:0000256" key="5">
    <source>
        <dbReference type="SAM" id="Phobius"/>
    </source>
</evidence>
<keyword evidence="4 5" id="KW-0472">Membrane</keyword>
<evidence type="ECO:0000256" key="1">
    <source>
        <dbReference type="ARBA" id="ARBA00004141"/>
    </source>
</evidence>
<evidence type="ECO:0000256" key="3">
    <source>
        <dbReference type="ARBA" id="ARBA00022989"/>
    </source>
</evidence>
<sequence>MLMLVKRNFLLYFRNRSGVFASLLGALISFVLYLIFLKANIKESWSQVPNTNQLLDMWLIGGTLGITGITTTLAAYAQLVKDKESKVTQDLYITDLGSWGLQMSYLLSSVVIGFLMQIAVFAVMMTYFVLNDKISFAWGAAPQVLLLMLLNACLTSLINAIIVSYFKSVDNLGRFASIVGAASGFLVGTYVPIGALPDLAQHLMKLTPSTYIASLFRQVLMKDSMADAFANNEKAAQHFEKIMGIRLHWDSLLTMEKTYYIVVVVLGLAFLFWLVQTALANRRLKVKTAS</sequence>
<reference evidence="7" key="1">
    <citation type="submission" date="2018-06" db="EMBL/GenBank/DDBJ databases">
        <authorList>
            <consortium name="Pathogen Informatics"/>
            <person name="Doyle S."/>
        </authorList>
    </citation>
    <scope>NUCLEOTIDE SEQUENCE [LARGE SCALE GENOMIC DNA]</scope>
    <source>
        <strain evidence="7">NCTC13765</strain>
    </source>
</reference>
<dbReference type="PANTHER" id="PTHR43229">
    <property type="entry name" value="NODULATION PROTEIN J"/>
    <property type="match status" value="1"/>
</dbReference>
<dbReference type="PANTHER" id="PTHR43229:SF2">
    <property type="entry name" value="NODULATION PROTEIN J"/>
    <property type="match status" value="1"/>
</dbReference>
<organism evidence="7 8">
    <name type="scientific">Streptococcus massiliensis</name>
    <dbReference type="NCBI Taxonomy" id="313439"/>
    <lineage>
        <taxon>Bacteria</taxon>
        <taxon>Bacillati</taxon>
        <taxon>Bacillota</taxon>
        <taxon>Bacilli</taxon>
        <taxon>Lactobacillales</taxon>
        <taxon>Streptococcaceae</taxon>
        <taxon>Streptococcus</taxon>
    </lineage>
</organism>
<keyword evidence="2 5" id="KW-0812">Transmembrane</keyword>
<dbReference type="AlphaFoldDB" id="A0A380KYP0"/>
<feature type="transmembrane region" description="Helical" evidence="5">
    <location>
        <begin position="20"/>
        <end position="37"/>
    </location>
</feature>
<dbReference type="RefSeq" id="WP_018372308.1">
    <property type="nucleotide sequence ID" value="NZ_UHFR01000005.1"/>
</dbReference>
<protein>
    <submittedName>
        <fullName evidence="7">Putative ABC transporter protein</fullName>
    </submittedName>
</protein>
<dbReference type="GO" id="GO:0140359">
    <property type="term" value="F:ABC-type transporter activity"/>
    <property type="evidence" value="ECO:0007669"/>
    <property type="project" value="InterPro"/>
</dbReference>
<evidence type="ECO:0000259" key="6">
    <source>
        <dbReference type="Pfam" id="PF01061"/>
    </source>
</evidence>
<dbReference type="OrthoDB" id="162334at2"/>
<feature type="transmembrane region" description="Helical" evidence="5">
    <location>
        <begin position="57"/>
        <end position="77"/>
    </location>
</feature>
<proteinExistence type="predicted"/>
<dbReference type="Pfam" id="PF01061">
    <property type="entry name" value="ABC2_membrane"/>
    <property type="match status" value="1"/>
</dbReference>
<dbReference type="Proteomes" id="UP000254634">
    <property type="component" value="Unassembled WGS sequence"/>
</dbReference>
<dbReference type="InterPro" id="IPR013525">
    <property type="entry name" value="ABC2_TM"/>
</dbReference>
<gene>
    <name evidence="7" type="ORF">NCTC13765_00711</name>
</gene>
<dbReference type="GO" id="GO:0016020">
    <property type="term" value="C:membrane"/>
    <property type="evidence" value="ECO:0007669"/>
    <property type="project" value="UniProtKB-SubCell"/>
</dbReference>